<evidence type="ECO:0000313" key="4">
    <source>
        <dbReference type="Proteomes" id="UP000298355"/>
    </source>
</evidence>
<evidence type="ECO:0000256" key="1">
    <source>
        <dbReference type="SAM" id="MobiDB-lite"/>
    </source>
</evidence>
<feature type="domain" description="TNT" evidence="2">
    <location>
        <begin position="679"/>
        <end position="768"/>
    </location>
</feature>
<dbReference type="Proteomes" id="UP000298355">
    <property type="component" value="Unassembled WGS sequence"/>
</dbReference>
<proteinExistence type="predicted"/>
<evidence type="ECO:0000313" key="3">
    <source>
        <dbReference type="EMBL" id="TFC97903.1"/>
    </source>
</evidence>
<evidence type="ECO:0000259" key="2">
    <source>
        <dbReference type="Pfam" id="PF14021"/>
    </source>
</evidence>
<dbReference type="Pfam" id="PF14021">
    <property type="entry name" value="TNT"/>
    <property type="match status" value="1"/>
</dbReference>
<keyword evidence="4" id="KW-1185">Reference proteome</keyword>
<reference evidence="3 4" key="1">
    <citation type="submission" date="2019-03" db="EMBL/GenBank/DDBJ databases">
        <title>Genomics of glacier-inhabiting Cryobacterium strains.</title>
        <authorList>
            <person name="Liu Q."/>
            <person name="Xin Y.-H."/>
        </authorList>
    </citation>
    <scope>NUCLEOTIDE SEQUENCE [LARGE SCALE GENOMIC DNA]</scope>
    <source>
        <strain evidence="3 4">TMT4-23</strain>
    </source>
</reference>
<dbReference type="RefSeq" id="WP_134363447.1">
    <property type="nucleotide sequence ID" value="NZ_SOGJ01000022.1"/>
</dbReference>
<feature type="region of interest" description="Disordered" evidence="1">
    <location>
        <begin position="512"/>
        <end position="596"/>
    </location>
</feature>
<feature type="compositionally biased region" description="Low complexity" evidence="1">
    <location>
        <begin position="537"/>
        <end position="552"/>
    </location>
</feature>
<organism evidence="3 4">
    <name type="scientific">Cryobacterium breve</name>
    <dbReference type="NCBI Taxonomy" id="1259258"/>
    <lineage>
        <taxon>Bacteria</taxon>
        <taxon>Bacillati</taxon>
        <taxon>Actinomycetota</taxon>
        <taxon>Actinomycetes</taxon>
        <taxon>Micrococcales</taxon>
        <taxon>Microbacteriaceae</taxon>
        <taxon>Cryobacterium</taxon>
    </lineage>
</organism>
<protein>
    <submittedName>
        <fullName evidence="3">DUF4237 domain-containing protein</fullName>
    </submittedName>
</protein>
<comment type="caution">
    <text evidence="3">The sequence shown here is derived from an EMBL/GenBank/DDBJ whole genome shotgun (WGS) entry which is preliminary data.</text>
</comment>
<name>A0ABY2J1N3_9MICO</name>
<dbReference type="InterPro" id="IPR025331">
    <property type="entry name" value="TNT"/>
</dbReference>
<gene>
    <name evidence="3" type="ORF">E3O65_09255</name>
</gene>
<dbReference type="EMBL" id="SOGJ01000022">
    <property type="protein sequence ID" value="TFC97903.1"/>
    <property type="molecule type" value="Genomic_DNA"/>
</dbReference>
<sequence>MTAAIDPTQIPGTDIHPDTIVTQADLVTRTATTVRDSGAQVVTAWQGLSGVYTAPESEKLFAVMTPVGSSTTEVGDNLDVVAGALKRFAEEVRPIVAKLAALKLQAETFVGSTVAHGVTVRVAVPQPGLTTYGATATSQTGGYGTYGSTAVAAPNAPKFRSEHRDWDEDQTAIDRNNSLISQVNAQQVLLWEAERTCANTIRALSGAAPLHAATGENDKNGYGLAEIPVGTEMPWGASVKRTEGCGEATVGFVFRDVLWEGIVVGGIWGTVTGLGSMILGFNPATGGFFDGNTYGAVWSNVGMLTVGLVVPAPLALLPGPVGDFARGGQETVVNTLKGVVSWDTWAENPGKALGESIFNVGTIFIPAGAAVTGAKAGTLLGRAAKVAEFVDASSWVAKGGMAAIKFTGIPLMDALKGLKGLDAVDLDGLSKVLPENFAVPDGGAAGVDWGTFDGDASRLAPELRDVDSWTPEVREMADSVPAVRDVELSMQADQLADPSLAVPVREPALVGAGSLGAGSTDLTFTRPDAGDSSVTHADATAQGAGDAADSGSGHSGSDDGLSNDPVRSTTQNGVGWERESDVGPIDPEYGQPKTAHGHLADEFSAPDELSLEMGDLMARPEAPYGVGDDGLPYTREQYEERYVTADGGTDWPGNAGAAPGSIVRYSSVEALVRDYPGTTQLDRIGKPGGDYLTVRGTPFEERSLTPGHLRSEIHQYDVVGEIGSGIRIEISEIAPAFGRPGGGLQLRFFEVGELKAMSVTDAMRLGILK</sequence>
<accession>A0ABY2J1N3</accession>